<dbReference type="EMBL" id="JASZZN010000001">
    <property type="protein sequence ID" value="MDM4013911.1"/>
    <property type="molecule type" value="Genomic_DNA"/>
</dbReference>
<sequence length="224" mass="24202">MPITLAMMVLAMPQNASSQEPHDTSDRSTAADFFALMRQVIAPPNEQNVEQPEFRDPTAPSNRILEYLPQAERSTPKSSDAGRRSTARPASPNRLPALPKITIKGLVLSTPDSGTAMLDVSGKSVSISLLSVADQQRLAIPSIQFAAMKPALEQRKVISQSGDFPASRGSEGRNVLAQPPVYEMSLQCSFTVDGVIFNLEAFTADTLLFRVIPHGDLLLVKKGS</sequence>
<comment type="caution">
    <text evidence="2">The sequence shown here is derived from an EMBL/GenBank/DDBJ whole genome shotgun (WGS) entry which is preliminary data.</text>
</comment>
<dbReference type="RefSeq" id="WP_230777816.1">
    <property type="nucleotide sequence ID" value="NZ_JAJMQV010000171.1"/>
</dbReference>
<organism evidence="2 3">
    <name type="scientific">Roseiconus lacunae</name>
    <dbReference type="NCBI Taxonomy" id="2605694"/>
    <lineage>
        <taxon>Bacteria</taxon>
        <taxon>Pseudomonadati</taxon>
        <taxon>Planctomycetota</taxon>
        <taxon>Planctomycetia</taxon>
        <taxon>Pirellulales</taxon>
        <taxon>Pirellulaceae</taxon>
        <taxon>Roseiconus</taxon>
    </lineage>
</organism>
<name>A0ABT7PBT3_9BACT</name>
<keyword evidence="3" id="KW-1185">Reference proteome</keyword>
<feature type="region of interest" description="Disordered" evidence="1">
    <location>
        <begin position="42"/>
        <end position="96"/>
    </location>
</feature>
<accession>A0ABT7PBT3</accession>
<reference evidence="2 3" key="1">
    <citation type="submission" date="2023-06" db="EMBL/GenBank/DDBJ databases">
        <title>Roseiconus lacunae JC819 isolated from Gulf of Mannar region, Tamil Nadu.</title>
        <authorList>
            <person name="Pk S."/>
            <person name="Ch S."/>
            <person name="Ch V.R."/>
        </authorList>
    </citation>
    <scope>NUCLEOTIDE SEQUENCE [LARGE SCALE GENOMIC DNA]</scope>
    <source>
        <strain evidence="2 3">JC819</strain>
    </source>
</reference>
<evidence type="ECO:0000313" key="2">
    <source>
        <dbReference type="EMBL" id="MDM4013911.1"/>
    </source>
</evidence>
<evidence type="ECO:0000256" key="1">
    <source>
        <dbReference type="SAM" id="MobiDB-lite"/>
    </source>
</evidence>
<protein>
    <submittedName>
        <fullName evidence="2">Uncharacterized protein</fullName>
    </submittedName>
</protein>
<gene>
    <name evidence="2" type="ORF">QTN89_00620</name>
</gene>
<proteinExistence type="predicted"/>
<dbReference type="Proteomes" id="UP001239462">
    <property type="component" value="Unassembled WGS sequence"/>
</dbReference>
<evidence type="ECO:0000313" key="3">
    <source>
        <dbReference type="Proteomes" id="UP001239462"/>
    </source>
</evidence>